<dbReference type="GO" id="GO:0005634">
    <property type="term" value="C:nucleus"/>
    <property type="evidence" value="ECO:0007669"/>
    <property type="project" value="TreeGrafter"/>
</dbReference>
<evidence type="ECO:0000256" key="4">
    <source>
        <dbReference type="ARBA" id="ARBA00022833"/>
    </source>
</evidence>
<dbReference type="PROSITE" id="PS50157">
    <property type="entry name" value="ZINC_FINGER_C2H2_2"/>
    <property type="match status" value="3"/>
</dbReference>
<dbReference type="Proteomes" id="UP001219518">
    <property type="component" value="Unassembled WGS sequence"/>
</dbReference>
<gene>
    <name evidence="7" type="ORF">KUF71_005820</name>
</gene>
<keyword evidence="4" id="KW-0862">Zinc</keyword>
<feature type="domain" description="C2H2-type" evidence="6">
    <location>
        <begin position="35"/>
        <end position="63"/>
    </location>
</feature>
<keyword evidence="3 5" id="KW-0863">Zinc-finger</keyword>
<dbReference type="PANTHER" id="PTHR24409:SF295">
    <property type="entry name" value="AZ2-RELATED"/>
    <property type="match status" value="1"/>
</dbReference>
<comment type="caution">
    <text evidence="7">The sequence shown here is derived from an EMBL/GenBank/DDBJ whole genome shotgun (WGS) entry which is preliminary data.</text>
</comment>
<keyword evidence="2" id="KW-0677">Repeat</keyword>
<dbReference type="GO" id="GO:0000977">
    <property type="term" value="F:RNA polymerase II transcription regulatory region sequence-specific DNA binding"/>
    <property type="evidence" value="ECO:0007669"/>
    <property type="project" value="TreeGrafter"/>
</dbReference>
<sequence length="187" mass="21774">MDEMRFVCSGCGKAYKHTQSLWTHRKFECGKAPAFTCPHCPQRFKRRAHLRRHVSVVHAVGESLSEISTGYQGAQHRVAPISPFSLTLFFIFRFAEWYEFPTPTEEWTAANRSTAYIGPGPPYSCPRCGRKYQYSTSVRNHLRLECGQEPQFPCPMCPYRARRKHHRDNHMISIHNLHPDWPTNQLP</sequence>
<reference evidence="7" key="2">
    <citation type="journal article" date="2023" name="BMC Genomics">
        <title>Pest status, molecular evolution, and epigenetic factors derived from the genome assembly of Frankliniella fusca, a thysanopteran phytovirus vector.</title>
        <authorList>
            <person name="Catto M.A."/>
            <person name="Labadie P.E."/>
            <person name="Jacobson A.L."/>
            <person name="Kennedy G.G."/>
            <person name="Srinivasan R."/>
            <person name="Hunt B.G."/>
        </authorList>
    </citation>
    <scope>NUCLEOTIDE SEQUENCE</scope>
    <source>
        <strain evidence="7">PL_HMW_Pooled</strain>
    </source>
</reference>
<protein>
    <submittedName>
        <fullName evidence="7">Longitudinals lacking protein, isoforms A/B/D/L</fullName>
    </submittedName>
</protein>
<proteinExistence type="predicted"/>
<evidence type="ECO:0000313" key="7">
    <source>
        <dbReference type="EMBL" id="KAK3915513.1"/>
    </source>
</evidence>
<dbReference type="SUPFAM" id="SSF57667">
    <property type="entry name" value="beta-beta-alpha zinc fingers"/>
    <property type="match status" value="2"/>
</dbReference>
<reference evidence="7" key="1">
    <citation type="submission" date="2021-07" db="EMBL/GenBank/DDBJ databases">
        <authorList>
            <person name="Catto M.A."/>
            <person name="Jacobson A."/>
            <person name="Kennedy G."/>
            <person name="Labadie P."/>
            <person name="Hunt B.G."/>
            <person name="Srinivasan R."/>
        </authorList>
    </citation>
    <scope>NUCLEOTIDE SEQUENCE</scope>
    <source>
        <strain evidence="7">PL_HMW_Pooled</strain>
        <tissue evidence="7">Head</tissue>
    </source>
</reference>
<name>A0AAE1LDE1_9NEOP</name>
<dbReference type="GO" id="GO:0000981">
    <property type="term" value="F:DNA-binding transcription factor activity, RNA polymerase II-specific"/>
    <property type="evidence" value="ECO:0007669"/>
    <property type="project" value="TreeGrafter"/>
</dbReference>
<evidence type="ECO:0000256" key="5">
    <source>
        <dbReference type="PROSITE-ProRule" id="PRU00042"/>
    </source>
</evidence>
<dbReference type="Gene3D" id="3.30.160.60">
    <property type="entry name" value="Classic Zinc Finger"/>
    <property type="match status" value="2"/>
</dbReference>
<dbReference type="SMART" id="SM00355">
    <property type="entry name" value="ZnF_C2H2"/>
    <property type="match status" value="4"/>
</dbReference>
<feature type="domain" description="C2H2-type" evidence="6">
    <location>
        <begin position="123"/>
        <end position="150"/>
    </location>
</feature>
<organism evidence="7 8">
    <name type="scientific">Frankliniella fusca</name>
    <dbReference type="NCBI Taxonomy" id="407009"/>
    <lineage>
        <taxon>Eukaryota</taxon>
        <taxon>Metazoa</taxon>
        <taxon>Ecdysozoa</taxon>
        <taxon>Arthropoda</taxon>
        <taxon>Hexapoda</taxon>
        <taxon>Insecta</taxon>
        <taxon>Pterygota</taxon>
        <taxon>Neoptera</taxon>
        <taxon>Paraneoptera</taxon>
        <taxon>Thysanoptera</taxon>
        <taxon>Terebrantia</taxon>
        <taxon>Thripoidea</taxon>
        <taxon>Thripidae</taxon>
        <taxon>Frankliniella</taxon>
    </lineage>
</organism>
<feature type="domain" description="C2H2-type" evidence="6">
    <location>
        <begin position="6"/>
        <end position="33"/>
    </location>
</feature>
<evidence type="ECO:0000256" key="3">
    <source>
        <dbReference type="ARBA" id="ARBA00022771"/>
    </source>
</evidence>
<dbReference type="PROSITE" id="PS00028">
    <property type="entry name" value="ZINC_FINGER_C2H2_1"/>
    <property type="match status" value="1"/>
</dbReference>
<dbReference type="Pfam" id="PF00096">
    <property type="entry name" value="zf-C2H2"/>
    <property type="match status" value="2"/>
</dbReference>
<evidence type="ECO:0000313" key="8">
    <source>
        <dbReference type="Proteomes" id="UP001219518"/>
    </source>
</evidence>
<keyword evidence="8" id="KW-1185">Reference proteome</keyword>
<accession>A0AAE1LDE1</accession>
<dbReference type="AlphaFoldDB" id="A0AAE1LDE1"/>
<keyword evidence="1" id="KW-0479">Metal-binding</keyword>
<evidence type="ECO:0000256" key="1">
    <source>
        <dbReference type="ARBA" id="ARBA00022723"/>
    </source>
</evidence>
<dbReference type="InterPro" id="IPR013087">
    <property type="entry name" value="Znf_C2H2_type"/>
</dbReference>
<dbReference type="EMBL" id="JAHWGI010000440">
    <property type="protein sequence ID" value="KAK3915513.1"/>
    <property type="molecule type" value="Genomic_DNA"/>
</dbReference>
<evidence type="ECO:0000256" key="2">
    <source>
        <dbReference type="ARBA" id="ARBA00022737"/>
    </source>
</evidence>
<dbReference type="PANTHER" id="PTHR24409">
    <property type="entry name" value="ZINC FINGER PROTEIN 142"/>
    <property type="match status" value="1"/>
</dbReference>
<dbReference type="GO" id="GO:0008270">
    <property type="term" value="F:zinc ion binding"/>
    <property type="evidence" value="ECO:0007669"/>
    <property type="project" value="UniProtKB-KW"/>
</dbReference>
<evidence type="ECO:0000259" key="6">
    <source>
        <dbReference type="PROSITE" id="PS50157"/>
    </source>
</evidence>
<dbReference type="InterPro" id="IPR036236">
    <property type="entry name" value="Znf_C2H2_sf"/>
</dbReference>